<dbReference type="InterPro" id="IPR045611">
    <property type="entry name" value="DUF6449"/>
</dbReference>
<feature type="transmembrane region" description="Helical" evidence="1">
    <location>
        <begin position="341"/>
        <end position="362"/>
    </location>
</feature>
<feature type="transmembrane region" description="Helical" evidence="1">
    <location>
        <begin position="281"/>
        <end position="301"/>
    </location>
</feature>
<feature type="transmembrane region" description="Helical" evidence="1">
    <location>
        <begin position="307"/>
        <end position="329"/>
    </location>
</feature>
<reference evidence="3 4" key="1">
    <citation type="submission" date="2023-10" db="EMBL/GenBank/DDBJ databases">
        <title>A novel Glycoside Hydrolase 43-Like Enzyme from Clostrdium boliviensis is an Endo-xylanase, and a Candidate for Xylooligosaccharides Production from Different Xylan Substrates.</title>
        <authorList>
            <person name="Alvarez M.T."/>
            <person name="Rocabado-Villegas L.R."/>
            <person name="Salas-Veizaga D.M."/>
            <person name="Linares-Pasten J.A."/>
            <person name="Gudmundsdottir E.E."/>
            <person name="Hreggvidsson G.O."/>
            <person name="Adlercreutz P."/>
            <person name="Nordberg Karlsson E."/>
        </authorList>
    </citation>
    <scope>NUCLEOTIDE SEQUENCE [LARGE SCALE GENOMIC DNA]</scope>
    <source>
        <strain evidence="3 4">E-1</strain>
    </source>
</reference>
<gene>
    <name evidence="3" type="ORF">RZO55_03055</name>
</gene>
<organism evidence="3 4">
    <name type="scientific">Clostridium boliviensis</name>
    <dbReference type="NCBI Taxonomy" id="318465"/>
    <lineage>
        <taxon>Bacteria</taxon>
        <taxon>Bacillati</taxon>
        <taxon>Bacillota</taxon>
        <taxon>Clostridia</taxon>
        <taxon>Eubacteriales</taxon>
        <taxon>Clostridiaceae</taxon>
        <taxon>Clostridium</taxon>
    </lineage>
</organism>
<feature type="transmembrane region" description="Helical" evidence="1">
    <location>
        <begin position="20"/>
        <end position="41"/>
    </location>
</feature>
<feature type="transmembrane region" description="Helical" evidence="1">
    <location>
        <begin position="144"/>
        <end position="169"/>
    </location>
</feature>
<comment type="caution">
    <text evidence="3">The sequence shown here is derived from an EMBL/GenBank/DDBJ whole genome shotgun (WGS) entry which is preliminary data.</text>
</comment>
<evidence type="ECO:0000256" key="1">
    <source>
        <dbReference type="SAM" id="Phobius"/>
    </source>
</evidence>
<keyword evidence="1" id="KW-0472">Membrane</keyword>
<name>A0ABU4GG04_9CLOT</name>
<evidence type="ECO:0000313" key="3">
    <source>
        <dbReference type="EMBL" id="MDW2796556.1"/>
    </source>
</evidence>
<dbReference type="EMBL" id="JAWONS010000089">
    <property type="protein sequence ID" value="MDW2796556.1"/>
    <property type="molecule type" value="Genomic_DNA"/>
</dbReference>
<dbReference type="Pfam" id="PF20047">
    <property type="entry name" value="DUF6449"/>
    <property type="match status" value="1"/>
</dbReference>
<evidence type="ECO:0000259" key="2">
    <source>
        <dbReference type="Pfam" id="PF20047"/>
    </source>
</evidence>
<dbReference type="RefSeq" id="WP_318062821.1">
    <property type="nucleotide sequence ID" value="NZ_JAWONS010000089.1"/>
</dbReference>
<sequence length="713" mass="81285">MTSRSLFFNLINEDIKRRLWAVTLAFLMFFFSLPVSVAMILGDYVKRDSVKAYMISELQQFLGFQNGWMVFLIIVLSVIMGVTSFSYLHSRQKVDFYHGIPVNRNHLFWANYVNGILIVAAAYGVNIVLSVGVAAAYGILPAEIIGTALTGFLLFLLHYAMIYAVTVLAMIMTGSVIVGIFGTVVFEGYFAALLLVLQGCYGYFFHTSYKGGEELFLPFLKKSSPYAIFISNVAENRPTVPQIIIVVVLFILFTFLCLLLYRKRGSESAKKAMAFKISMPLIRIPIVILSALFGSFFFYLIRSDYGWAVFGLFCGMFLSHCVIEIIYNFDFRKLFSNWKQMIASALVAALVFAGFQLDLFGYDSFIPQESSIESMAVSLTDKNNWVSYGEAVRDGQGEYHWEYQSADDYIFSHMKLKDNKAAYSLIKKVVENNQKRDWDEGGWRTRRGGVVHDFSVKYDLKNGKEVYRSYSIDESEIKEELVQLYEDPNFIQAVYPIFSQTAENTAAVRVSRGSQSRIVSRDRNGTDKAMTEKLLQAYQKDFGQLKVETMTKENPVASIQFMTSMQAEADSRREANQSSWQYSDVTSRGYYPVYPSFTNTLELLKECQLDVDNWTSIEDIHEISIDLNSYYYDKPTYETNSLRYFKVTDPQMIAQIMSESAIEEYSGMNPFGIWNSERVSFTVSSSAGNSLYEVQYTVPVDLLPDSVKELLKQ</sequence>
<feature type="transmembrane region" description="Helical" evidence="1">
    <location>
        <begin position="68"/>
        <end position="88"/>
    </location>
</feature>
<feature type="transmembrane region" description="Helical" evidence="1">
    <location>
        <begin position="243"/>
        <end position="261"/>
    </location>
</feature>
<keyword evidence="4" id="KW-1185">Reference proteome</keyword>
<accession>A0ABU4GG04</accession>
<feature type="transmembrane region" description="Helical" evidence="1">
    <location>
        <begin position="109"/>
        <end position="138"/>
    </location>
</feature>
<protein>
    <submittedName>
        <fullName evidence="3">DUF6449 domain-containing protein</fullName>
    </submittedName>
</protein>
<keyword evidence="1" id="KW-1133">Transmembrane helix</keyword>
<keyword evidence="1" id="KW-0812">Transmembrane</keyword>
<feature type="transmembrane region" description="Helical" evidence="1">
    <location>
        <begin position="176"/>
        <end position="204"/>
    </location>
</feature>
<evidence type="ECO:0000313" key="4">
    <source>
        <dbReference type="Proteomes" id="UP001276854"/>
    </source>
</evidence>
<dbReference type="Proteomes" id="UP001276854">
    <property type="component" value="Unassembled WGS sequence"/>
</dbReference>
<feature type="domain" description="DUF6449" evidence="2">
    <location>
        <begin position="458"/>
        <end position="607"/>
    </location>
</feature>
<proteinExistence type="predicted"/>